<dbReference type="Proteomes" id="UP001497480">
    <property type="component" value="Unassembled WGS sequence"/>
</dbReference>
<accession>A0AAV1XV62</accession>
<dbReference type="InterPro" id="IPR004320">
    <property type="entry name" value="BPS1_pln"/>
</dbReference>
<reference evidence="1 2" key="1">
    <citation type="submission" date="2024-03" db="EMBL/GenBank/DDBJ databases">
        <authorList>
            <person name="Martinez-Hernandez J."/>
        </authorList>
    </citation>
    <scope>NUCLEOTIDE SEQUENCE [LARGE SCALE GENOMIC DNA]</scope>
</reference>
<dbReference type="GO" id="GO:0048367">
    <property type="term" value="P:shoot system development"/>
    <property type="evidence" value="ECO:0007669"/>
    <property type="project" value="InterPro"/>
</dbReference>
<dbReference type="GO" id="GO:0048364">
    <property type="term" value="P:root development"/>
    <property type="evidence" value="ECO:0007669"/>
    <property type="project" value="InterPro"/>
</dbReference>
<dbReference type="Pfam" id="PF03087">
    <property type="entry name" value="BPS1"/>
    <property type="match status" value="1"/>
</dbReference>
<dbReference type="AlphaFoldDB" id="A0AAV1XV62"/>
<protein>
    <submittedName>
        <fullName evidence="1">Uncharacterized protein</fullName>
    </submittedName>
</protein>
<sequence length="132" mass="14857">MDTKFGVSPLLNQDQDLAALIRVLREVIAMNMSIFQSLLSFLTYASSKSKITKWLKVAKLMQENLDNSNELLCVDTTLSNLLSDSTNVEKMHITREKLDALENAIESIGNGLESIFRHLIKTRASLLNIMTQ</sequence>
<organism evidence="1 2">
    <name type="scientific">Lupinus luteus</name>
    <name type="common">European yellow lupine</name>
    <dbReference type="NCBI Taxonomy" id="3873"/>
    <lineage>
        <taxon>Eukaryota</taxon>
        <taxon>Viridiplantae</taxon>
        <taxon>Streptophyta</taxon>
        <taxon>Embryophyta</taxon>
        <taxon>Tracheophyta</taxon>
        <taxon>Spermatophyta</taxon>
        <taxon>Magnoliopsida</taxon>
        <taxon>eudicotyledons</taxon>
        <taxon>Gunneridae</taxon>
        <taxon>Pentapetalae</taxon>
        <taxon>rosids</taxon>
        <taxon>fabids</taxon>
        <taxon>Fabales</taxon>
        <taxon>Fabaceae</taxon>
        <taxon>Papilionoideae</taxon>
        <taxon>50 kb inversion clade</taxon>
        <taxon>genistoids sensu lato</taxon>
        <taxon>core genistoids</taxon>
        <taxon>Genisteae</taxon>
        <taxon>Lupinus</taxon>
    </lineage>
</organism>
<dbReference type="EMBL" id="CAXHTB010000018">
    <property type="protein sequence ID" value="CAL0324960.1"/>
    <property type="molecule type" value="Genomic_DNA"/>
</dbReference>
<name>A0AAV1XV62_LUPLU</name>
<evidence type="ECO:0000313" key="1">
    <source>
        <dbReference type="EMBL" id="CAL0324960.1"/>
    </source>
</evidence>
<dbReference type="PANTHER" id="PTHR33070:SF109">
    <property type="entry name" value="DOMAIN PROTEIN, PUTATIVE (DUF241)-RELATED"/>
    <property type="match status" value="1"/>
</dbReference>
<evidence type="ECO:0000313" key="2">
    <source>
        <dbReference type="Proteomes" id="UP001497480"/>
    </source>
</evidence>
<keyword evidence="2" id="KW-1185">Reference proteome</keyword>
<dbReference type="PANTHER" id="PTHR33070">
    <property type="entry name" value="OS06G0725500 PROTEIN"/>
    <property type="match status" value="1"/>
</dbReference>
<comment type="caution">
    <text evidence="1">The sequence shown here is derived from an EMBL/GenBank/DDBJ whole genome shotgun (WGS) entry which is preliminary data.</text>
</comment>
<gene>
    <name evidence="1" type="ORF">LLUT_LOCUS26020</name>
</gene>
<proteinExistence type="predicted"/>